<evidence type="ECO:0000313" key="4">
    <source>
        <dbReference type="EMBL" id="RCU47180.1"/>
    </source>
</evidence>
<keyword evidence="3" id="KW-1133">Transmembrane helix</keyword>
<dbReference type="GO" id="GO:0008654">
    <property type="term" value="P:phospholipid biosynthetic process"/>
    <property type="evidence" value="ECO:0007669"/>
    <property type="project" value="InterPro"/>
</dbReference>
<feature type="transmembrane region" description="Helical" evidence="3">
    <location>
        <begin position="76"/>
        <end position="96"/>
    </location>
</feature>
<evidence type="ECO:0000256" key="3">
    <source>
        <dbReference type="SAM" id="Phobius"/>
    </source>
</evidence>
<evidence type="ECO:0000256" key="2">
    <source>
        <dbReference type="RuleBase" id="RU003750"/>
    </source>
</evidence>
<dbReference type="Proteomes" id="UP000252189">
    <property type="component" value="Unassembled WGS sequence"/>
</dbReference>
<accession>A0A368NAL3</accession>
<dbReference type="Gene3D" id="1.20.120.1760">
    <property type="match status" value="1"/>
</dbReference>
<organism evidence="4 5">
    <name type="scientific">Haloplanus salinus</name>
    <dbReference type="NCBI Taxonomy" id="1126245"/>
    <lineage>
        <taxon>Archaea</taxon>
        <taxon>Methanobacteriati</taxon>
        <taxon>Methanobacteriota</taxon>
        <taxon>Stenosarchaea group</taxon>
        <taxon>Halobacteria</taxon>
        <taxon>Halobacteriales</taxon>
        <taxon>Haloferacaceae</taxon>
        <taxon>Haloplanus</taxon>
    </lineage>
</organism>
<keyword evidence="5" id="KW-1185">Reference proteome</keyword>
<dbReference type="GO" id="GO:0016780">
    <property type="term" value="F:phosphotransferase activity, for other substituted phosphate groups"/>
    <property type="evidence" value="ECO:0007669"/>
    <property type="project" value="InterPro"/>
</dbReference>
<keyword evidence="1 2" id="KW-0808">Transferase</keyword>
<comment type="caution">
    <text evidence="4">The sequence shown here is derived from an EMBL/GenBank/DDBJ whole genome shotgun (WGS) entry which is preliminary data.</text>
</comment>
<dbReference type="OrthoDB" id="331608at2157"/>
<keyword evidence="3" id="KW-0472">Membrane</keyword>
<dbReference type="InterPro" id="IPR048254">
    <property type="entry name" value="CDP_ALCOHOL_P_TRANSF_CS"/>
</dbReference>
<reference evidence="4 5" key="1">
    <citation type="submission" date="2018-07" db="EMBL/GenBank/DDBJ databases">
        <title>Genome sequences of Haloplanus salinus JCM 18368T.</title>
        <authorList>
            <person name="Kim Y.B."/>
            <person name="Roh S.W."/>
        </authorList>
    </citation>
    <scope>NUCLEOTIDE SEQUENCE [LARGE SCALE GENOMIC DNA]</scope>
    <source>
        <strain evidence="4 5">JCM 18368</strain>
    </source>
</reference>
<dbReference type="RefSeq" id="WP_114448728.1">
    <property type="nucleotide sequence ID" value="NZ_QPHM01000001.1"/>
</dbReference>
<evidence type="ECO:0000313" key="5">
    <source>
        <dbReference type="Proteomes" id="UP000252189"/>
    </source>
</evidence>
<protein>
    <submittedName>
        <fullName evidence="4">CDP-alcohol phosphatidyltransferase family protein</fullName>
    </submittedName>
</protein>
<dbReference type="PROSITE" id="PS00379">
    <property type="entry name" value="CDP_ALCOHOL_P_TRANSF"/>
    <property type="match status" value="1"/>
</dbReference>
<dbReference type="GO" id="GO:0016020">
    <property type="term" value="C:membrane"/>
    <property type="evidence" value="ECO:0007669"/>
    <property type="project" value="InterPro"/>
</dbReference>
<name>A0A368NAL3_9EURY</name>
<gene>
    <name evidence="4" type="ORF">DU504_07635</name>
</gene>
<dbReference type="InterPro" id="IPR043130">
    <property type="entry name" value="CDP-OH_PTrfase_TM_dom"/>
</dbReference>
<evidence type="ECO:0000256" key="1">
    <source>
        <dbReference type="ARBA" id="ARBA00022679"/>
    </source>
</evidence>
<comment type="similarity">
    <text evidence="2">Belongs to the CDP-alcohol phosphatidyltransferase class-I family.</text>
</comment>
<sequence>MSGENVRGRRRVAATATIGVAAAAVVVGGWTLVAGAASRDAANRWVLVAGAVLAYEVAFLAYHLDDDGASAFAPPNLVTLARGGLYAATAGFLFVAPTPTIRWVPAACYGGGVVLDYVDGSLARRTGRTTALGTKLDHAFDTLGFLVAPLVAVAWGHLPVAYLSLSAARYVYRAGIGWRERRGRPVGDLPPSRLRRPLAALQMGFIAVALAPVLPASVLHPLALVVAAPSLAVFARDYLAVTGRLGSTPPVGSKSTDEGGSMK</sequence>
<feature type="transmembrane region" description="Helical" evidence="3">
    <location>
        <begin position="45"/>
        <end position="64"/>
    </location>
</feature>
<keyword evidence="3" id="KW-0812">Transmembrane</keyword>
<dbReference type="EMBL" id="QPHM01000001">
    <property type="protein sequence ID" value="RCU47180.1"/>
    <property type="molecule type" value="Genomic_DNA"/>
</dbReference>
<feature type="transmembrane region" description="Helical" evidence="3">
    <location>
        <begin position="12"/>
        <end position="33"/>
    </location>
</feature>
<dbReference type="InterPro" id="IPR000462">
    <property type="entry name" value="CDP-OH_P_trans"/>
</dbReference>
<dbReference type="Pfam" id="PF01066">
    <property type="entry name" value="CDP-OH_P_transf"/>
    <property type="match status" value="1"/>
</dbReference>
<proteinExistence type="inferred from homology"/>
<feature type="transmembrane region" description="Helical" evidence="3">
    <location>
        <begin position="198"/>
        <end position="216"/>
    </location>
</feature>
<feature type="transmembrane region" description="Helical" evidence="3">
    <location>
        <begin position="145"/>
        <end position="172"/>
    </location>
</feature>
<dbReference type="AlphaFoldDB" id="A0A368NAL3"/>